<accession>A0A371K102</accession>
<dbReference type="Pfam" id="PF00583">
    <property type="entry name" value="Acetyltransf_1"/>
    <property type="match status" value="1"/>
</dbReference>
<evidence type="ECO:0000256" key="1">
    <source>
        <dbReference type="ARBA" id="ARBA00022679"/>
    </source>
</evidence>
<dbReference type="AlphaFoldDB" id="A0A371K102"/>
<gene>
    <name evidence="4" type="ORF">DX914_13955</name>
</gene>
<name>A0A371K102_9GAMM</name>
<dbReference type="InterPro" id="IPR000182">
    <property type="entry name" value="GNAT_dom"/>
</dbReference>
<evidence type="ECO:0000259" key="3">
    <source>
        <dbReference type="PROSITE" id="PS51186"/>
    </source>
</evidence>
<dbReference type="CDD" id="cd04301">
    <property type="entry name" value="NAT_SF"/>
    <property type="match status" value="1"/>
</dbReference>
<protein>
    <submittedName>
        <fullName evidence="4">GNAT family N-acetyltransferase</fullName>
    </submittedName>
</protein>
<evidence type="ECO:0000313" key="5">
    <source>
        <dbReference type="Proteomes" id="UP000264492"/>
    </source>
</evidence>
<dbReference type="InterPro" id="IPR050832">
    <property type="entry name" value="Bact_Acetyltransf"/>
</dbReference>
<dbReference type="Gene3D" id="3.40.630.30">
    <property type="match status" value="1"/>
</dbReference>
<keyword evidence="5" id="KW-1185">Reference proteome</keyword>
<dbReference type="EMBL" id="QTSU01000002">
    <property type="protein sequence ID" value="RDZ27593.1"/>
    <property type="molecule type" value="Genomic_DNA"/>
</dbReference>
<feature type="domain" description="N-acetyltransferase" evidence="3">
    <location>
        <begin position="18"/>
        <end position="176"/>
    </location>
</feature>
<comment type="caution">
    <text evidence="4">The sequence shown here is derived from an EMBL/GenBank/DDBJ whole genome shotgun (WGS) entry which is preliminary data.</text>
</comment>
<dbReference type="InterPro" id="IPR016181">
    <property type="entry name" value="Acyl_CoA_acyltransferase"/>
</dbReference>
<evidence type="ECO:0000313" key="4">
    <source>
        <dbReference type="EMBL" id="RDZ27593.1"/>
    </source>
</evidence>
<keyword evidence="1 4" id="KW-0808">Transferase</keyword>
<organism evidence="4 5">
    <name type="scientific">Lysobacter silvisoli</name>
    <dbReference type="NCBI Taxonomy" id="2293254"/>
    <lineage>
        <taxon>Bacteria</taxon>
        <taxon>Pseudomonadati</taxon>
        <taxon>Pseudomonadota</taxon>
        <taxon>Gammaproteobacteria</taxon>
        <taxon>Lysobacterales</taxon>
        <taxon>Lysobacteraceae</taxon>
        <taxon>Lysobacter</taxon>
    </lineage>
</organism>
<dbReference type="OrthoDB" id="6963588at2"/>
<dbReference type="Proteomes" id="UP000264492">
    <property type="component" value="Unassembled WGS sequence"/>
</dbReference>
<dbReference type="SUPFAM" id="SSF55729">
    <property type="entry name" value="Acyl-CoA N-acyltransferases (Nat)"/>
    <property type="match status" value="1"/>
</dbReference>
<proteinExistence type="predicted"/>
<evidence type="ECO:0000256" key="2">
    <source>
        <dbReference type="ARBA" id="ARBA00023315"/>
    </source>
</evidence>
<dbReference type="PANTHER" id="PTHR43877">
    <property type="entry name" value="AMINOALKYLPHOSPHONATE N-ACETYLTRANSFERASE-RELATED-RELATED"/>
    <property type="match status" value="1"/>
</dbReference>
<keyword evidence="2" id="KW-0012">Acyltransferase</keyword>
<reference evidence="4 5" key="1">
    <citation type="submission" date="2018-08" db="EMBL/GenBank/DDBJ databases">
        <title>Lysobacter sp. zong2l5, whole genome shotgun sequence.</title>
        <authorList>
            <person name="Zhang X."/>
            <person name="Feng G."/>
            <person name="Zhu H."/>
        </authorList>
    </citation>
    <scope>NUCLEOTIDE SEQUENCE [LARGE SCALE GENOMIC DNA]</scope>
    <source>
        <strain evidence="5">zong2l5</strain>
    </source>
</reference>
<dbReference type="GO" id="GO:0016747">
    <property type="term" value="F:acyltransferase activity, transferring groups other than amino-acyl groups"/>
    <property type="evidence" value="ECO:0007669"/>
    <property type="project" value="InterPro"/>
</dbReference>
<dbReference type="PROSITE" id="PS51186">
    <property type="entry name" value="GNAT"/>
    <property type="match status" value="1"/>
</dbReference>
<sequence length="182" mass="19502">MQRFASPPSLVDAAASRYGLREALPADIAAVHALIRAHGPNPWNYLPEPELGAHLARIGAGLQAVVAEHAGALVAVATFEASDEFACYQPVGRERARHGHIGEVVVHGEHRGAGLGARLLAEAIARLRLRGLREIYVERHEENAGSAGMMRKAGFAVVDTYSDPVRRAVGSRRTAVCLHLPD</sequence>